<dbReference type="EMBL" id="NAJN01001058">
    <property type="protein sequence ID" value="TKA66114.1"/>
    <property type="molecule type" value="Genomic_DNA"/>
</dbReference>
<dbReference type="GO" id="GO:0004497">
    <property type="term" value="F:monooxygenase activity"/>
    <property type="evidence" value="ECO:0007669"/>
    <property type="project" value="UniProtKB-KW"/>
</dbReference>
<keyword evidence="2 7" id="KW-0349">Heme</keyword>
<name>A0A4U0WRN3_9PEZI</name>
<dbReference type="GO" id="GO:0005506">
    <property type="term" value="F:iron ion binding"/>
    <property type="evidence" value="ECO:0007669"/>
    <property type="project" value="InterPro"/>
</dbReference>
<dbReference type="PANTHER" id="PTHR24286:SF384">
    <property type="entry name" value="P450, PUTATIVE (EUROFUNG)-RELATED"/>
    <property type="match status" value="1"/>
</dbReference>
<accession>A0A4U0WRN3</accession>
<evidence type="ECO:0000313" key="9">
    <source>
        <dbReference type="Proteomes" id="UP000308768"/>
    </source>
</evidence>
<reference evidence="8 9" key="1">
    <citation type="submission" date="2017-03" db="EMBL/GenBank/DDBJ databases">
        <title>Genomes of endolithic fungi from Antarctica.</title>
        <authorList>
            <person name="Coleine C."/>
            <person name="Masonjones S."/>
            <person name="Stajich J.E."/>
        </authorList>
    </citation>
    <scope>NUCLEOTIDE SEQUENCE [LARGE SCALE GENOMIC DNA]</scope>
    <source>
        <strain evidence="8 9">CCFEE 5187</strain>
    </source>
</reference>
<evidence type="ECO:0000256" key="1">
    <source>
        <dbReference type="ARBA" id="ARBA00010617"/>
    </source>
</evidence>
<evidence type="ECO:0000256" key="3">
    <source>
        <dbReference type="ARBA" id="ARBA00022723"/>
    </source>
</evidence>
<dbReference type="PANTHER" id="PTHR24286">
    <property type="entry name" value="CYTOCHROME P450 26"/>
    <property type="match status" value="1"/>
</dbReference>
<dbReference type="GO" id="GO:0016705">
    <property type="term" value="F:oxidoreductase activity, acting on paired donors, with incorporation or reduction of molecular oxygen"/>
    <property type="evidence" value="ECO:0007669"/>
    <property type="project" value="InterPro"/>
</dbReference>
<keyword evidence="5 7" id="KW-0408">Iron</keyword>
<comment type="similarity">
    <text evidence="1 7">Belongs to the cytochrome P450 family.</text>
</comment>
<evidence type="ECO:0000256" key="5">
    <source>
        <dbReference type="ARBA" id="ARBA00023004"/>
    </source>
</evidence>
<keyword evidence="3 7" id="KW-0479">Metal-binding</keyword>
<dbReference type="InterPro" id="IPR017972">
    <property type="entry name" value="Cyt_P450_CS"/>
</dbReference>
<evidence type="ECO:0000256" key="7">
    <source>
        <dbReference type="RuleBase" id="RU000461"/>
    </source>
</evidence>
<organism evidence="8 9">
    <name type="scientific">Cryomyces minteri</name>
    <dbReference type="NCBI Taxonomy" id="331657"/>
    <lineage>
        <taxon>Eukaryota</taxon>
        <taxon>Fungi</taxon>
        <taxon>Dikarya</taxon>
        <taxon>Ascomycota</taxon>
        <taxon>Pezizomycotina</taxon>
        <taxon>Dothideomycetes</taxon>
        <taxon>Dothideomycetes incertae sedis</taxon>
        <taxon>Cryomyces</taxon>
    </lineage>
</organism>
<dbReference type="Proteomes" id="UP000308768">
    <property type="component" value="Unassembled WGS sequence"/>
</dbReference>
<keyword evidence="4 7" id="KW-0560">Oxidoreductase</keyword>
<proteinExistence type="inferred from homology"/>
<protein>
    <recommendedName>
        <fullName evidence="10">Cytochrome P450</fullName>
    </recommendedName>
</protein>
<dbReference type="AlphaFoldDB" id="A0A4U0WRN3"/>
<evidence type="ECO:0000256" key="4">
    <source>
        <dbReference type="ARBA" id="ARBA00023002"/>
    </source>
</evidence>
<dbReference type="GO" id="GO:0020037">
    <property type="term" value="F:heme binding"/>
    <property type="evidence" value="ECO:0007669"/>
    <property type="project" value="InterPro"/>
</dbReference>
<dbReference type="SUPFAM" id="SSF48264">
    <property type="entry name" value="Cytochrome P450"/>
    <property type="match status" value="1"/>
</dbReference>
<sequence>MSDFFPSPNILLLDKPVHDGQRTLWNEQLSSLPADVSGTIQSLSRDHFSSWAAGGTFDLYDSMKDLSWRILLSIFLQLCPTDEKYSTFETLHETLLRGQFSLFPIAVNTRFWRSPRSKGIDARKQLQELLSRHVQSMDSACPFLRKDIVPLDNVASNVLLFTSSIAVKALASLLTATLSNLFLFPSHPSLADQVRDESLANGPTLLNSILRETERLSPPVVGVMRRVHQDVIFQSPPGQAPIWIPAGWDVWMYFVGAARDSAVYEMGEKFVPERFVSEGAQEGFAFGAGPKTCLGRDTVREIVKGVANVALVLDIRLEGEVKGEGVQGWLGWKTGVSPEAFARDLKQLPCQRPRESIQVRVNRGS</sequence>
<comment type="caution">
    <text evidence="8">The sequence shown here is derived from an EMBL/GenBank/DDBJ whole genome shotgun (WGS) entry which is preliminary data.</text>
</comment>
<dbReference type="PROSITE" id="PS00086">
    <property type="entry name" value="CYTOCHROME_P450"/>
    <property type="match status" value="1"/>
</dbReference>
<dbReference type="Pfam" id="PF00067">
    <property type="entry name" value="p450"/>
    <property type="match status" value="1"/>
</dbReference>
<keyword evidence="6 7" id="KW-0503">Monooxygenase</keyword>
<dbReference type="InterPro" id="IPR001128">
    <property type="entry name" value="Cyt_P450"/>
</dbReference>
<evidence type="ECO:0008006" key="10">
    <source>
        <dbReference type="Google" id="ProtNLM"/>
    </source>
</evidence>
<dbReference type="Gene3D" id="1.10.630.10">
    <property type="entry name" value="Cytochrome P450"/>
    <property type="match status" value="1"/>
</dbReference>
<dbReference type="OrthoDB" id="1470350at2759"/>
<dbReference type="GO" id="GO:0016125">
    <property type="term" value="P:sterol metabolic process"/>
    <property type="evidence" value="ECO:0007669"/>
    <property type="project" value="TreeGrafter"/>
</dbReference>
<evidence type="ECO:0000256" key="2">
    <source>
        <dbReference type="ARBA" id="ARBA00022617"/>
    </source>
</evidence>
<keyword evidence="9" id="KW-1185">Reference proteome</keyword>
<dbReference type="InterPro" id="IPR036396">
    <property type="entry name" value="Cyt_P450_sf"/>
</dbReference>
<dbReference type="STRING" id="331657.A0A4U0WRN3"/>
<gene>
    <name evidence="8" type="ORF">B0A49_10926</name>
</gene>
<evidence type="ECO:0000313" key="8">
    <source>
        <dbReference type="EMBL" id="TKA66114.1"/>
    </source>
</evidence>
<evidence type="ECO:0000256" key="6">
    <source>
        <dbReference type="ARBA" id="ARBA00023033"/>
    </source>
</evidence>